<comment type="caution">
    <text evidence="1">The sequence shown here is derived from an EMBL/GenBank/DDBJ whole genome shotgun (WGS) entry which is preliminary data.</text>
</comment>
<dbReference type="AlphaFoldDB" id="A0AA90QJU0"/>
<gene>
    <name evidence="1" type="ORF">RCG21_00575</name>
</gene>
<dbReference type="RefSeq" id="WP_308912696.1">
    <property type="nucleotide sequence ID" value="NZ_JAVGVR010000001.1"/>
</dbReference>
<sequence length="67" mass="7607">MQSVINGSQIKEALNEQWLNPDKMVFMQSSGIKYTYVDCNKVPGCNQTYCVKDMYLSDGTKMDMDGI</sequence>
<proteinExistence type="predicted"/>
<protein>
    <submittedName>
        <fullName evidence="1">Uncharacterized protein</fullName>
    </submittedName>
</protein>
<accession>A0AA90QJU0</accession>
<evidence type="ECO:0000313" key="1">
    <source>
        <dbReference type="EMBL" id="MDQ6594955.1"/>
    </source>
</evidence>
<reference evidence="1" key="1">
    <citation type="submission" date="2023-08" db="EMBL/GenBank/DDBJ databases">
        <title>Nitrogen cycling bacteria in agricultural field soils.</title>
        <authorList>
            <person name="Jang J."/>
        </authorList>
    </citation>
    <scope>NUCLEOTIDE SEQUENCE</scope>
    <source>
        <strain evidence="1">PS3-36</strain>
    </source>
</reference>
<organism evidence="1 2">
    <name type="scientific">Bacillus salipaludis</name>
    <dbReference type="NCBI Taxonomy" id="2547811"/>
    <lineage>
        <taxon>Bacteria</taxon>
        <taxon>Bacillati</taxon>
        <taxon>Bacillota</taxon>
        <taxon>Bacilli</taxon>
        <taxon>Bacillales</taxon>
        <taxon>Bacillaceae</taxon>
        <taxon>Bacillus</taxon>
    </lineage>
</organism>
<evidence type="ECO:0000313" key="2">
    <source>
        <dbReference type="Proteomes" id="UP001178888"/>
    </source>
</evidence>
<keyword evidence="2" id="KW-1185">Reference proteome</keyword>
<dbReference type="Proteomes" id="UP001178888">
    <property type="component" value="Unassembled WGS sequence"/>
</dbReference>
<name>A0AA90QJU0_9BACI</name>
<dbReference type="EMBL" id="JAVGVR010000001">
    <property type="protein sequence ID" value="MDQ6594955.1"/>
    <property type="molecule type" value="Genomic_DNA"/>
</dbReference>